<evidence type="ECO:0000256" key="4">
    <source>
        <dbReference type="ARBA" id="ARBA00022679"/>
    </source>
</evidence>
<evidence type="ECO:0000256" key="3">
    <source>
        <dbReference type="ARBA" id="ARBA00022553"/>
    </source>
</evidence>
<dbReference type="InterPro" id="IPR005467">
    <property type="entry name" value="His_kinase_dom"/>
</dbReference>
<evidence type="ECO:0000259" key="11">
    <source>
        <dbReference type="PROSITE" id="PS50112"/>
    </source>
</evidence>
<dbReference type="PRINTS" id="PR00344">
    <property type="entry name" value="BCTRLSENSOR"/>
</dbReference>
<dbReference type="InterPro" id="IPR001789">
    <property type="entry name" value="Sig_transdc_resp-reg_receiver"/>
</dbReference>
<comment type="catalytic activity">
    <reaction evidence="1">
        <text>ATP + protein L-histidine = ADP + protein N-phospho-L-histidine.</text>
        <dbReference type="EC" id="2.7.13.3"/>
    </reaction>
</comment>
<dbReference type="InterPro" id="IPR003661">
    <property type="entry name" value="HisK_dim/P_dom"/>
</dbReference>
<keyword evidence="5" id="KW-0418">Kinase</keyword>
<proteinExistence type="predicted"/>
<dbReference type="Pfam" id="PF00512">
    <property type="entry name" value="HisKA"/>
    <property type="match status" value="1"/>
</dbReference>
<organism evidence="13 14">
    <name type="scientific">Oxynema aestuarii AP17</name>
    <dbReference type="NCBI Taxonomy" id="2064643"/>
    <lineage>
        <taxon>Bacteria</taxon>
        <taxon>Bacillati</taxon>
        <taxon>Cyanobacteriota</taxon>
        <taxon>Cyanophyceae</taxon>
        <taxon>Oscillatoriophycideae</taxon>
        <taxon>Oscillatoriales</taxon>
        <taxon>Oscillatoriaceae</taxon>
        <taxon>Oxynema</taxon>
        <taxon>Oxynema aestuarii</taxon>
    </lineage>
</organism>
<accession>A0A6H1U0K6</accession>
<dbReference type="FunFam" id="3.30.565.10:FF:000006">
    <property type="entry name" value="Sensor histidine kinase WalK"/>
    <property type="match status" value="1"/>
</dbReference>
<evidence type="ECO:0000256" key="1">
    <source>
        <dbReference type="ARBA" id="ARBA00000085"/>
    </source>
</evidence>
<reference evidence="13 14" key="1">
    <citation type="submission" date="2020-04" db="EMBL/GenBank/DDBJ databases">
        <authorList>
            <person name="Basu S."/>
            <person name="Maruthanayagam V."/>
            <person name="Chakraborty S."/>
            <person name="Pramanik A."/>
            <person name="Mukherjee J."/>
            <person name="Brink B."/>
        </authorList>
    </citation>
    <scope>NUCLEOTIDE SEQUENCE [LARGE SCALE GENOMIC DNA]</scope>
    <source>
        <strain evidence="13 14">AP17</strain>
    </source>
</reference>
<evidence type="ECO:0000313" key="13">
    <source>
        <dbReference type="EMBL" id="QIZ72185.1"/>
    </source>
</evidence>
<dbReference type="CDD" id="cd00130">
    <property type="entry name" value="PAS"/>
    <property type="match status" value="1"/>
</dbReference>
<dbReference type="Proteomes" id="UP000500857">
    <property type="component" value="Chromosome"/>
</dbReference>
<dbReference type="EC" id="2.7.13.3" evidence="2"/>
<dbReference type="InterPro" id="IPR000700">
    <property type="entry name" value="PAS-assoc_C"/>
</dbReference>
<gene>
    <name evidence="13" type="ORF">HCG48_17735</name>
</gene>
<feature type="domain" description="Histidine kinase" evidence="9">
    <location>
        <begin position="513"/>
        <end position="737"/>
    </location>
</feature>
<dbReference type="InterPro" id="IPR036097">
    <property type="entry name" value="HisK_dim/P_sf"/>
</dbReference>
<dbReference type="Gene3D" id="1.10.287.130">
    <property type="match status" value="1"/>
</dbReference>
<dbReference type="SMART" id="SM00448">
    <property type="entry name" value="REC"/>
    <property type="match status" value="1"/>
</dbReference>
<evidence type="ECO:0000256" key="7">
    <source>
        <dbReference type="PROSITE-ProRule" id="PRU00169"/>
    </source>
</evidence>
<evidence type="ECO:0000259" key="9">
    <source>
        <dbReference type="PROSITE" id="PS50109"/>
    </source>
</evidence>
<dbReference type="Gene3D" id="3.30.450.40">
    <property type="match status" value="1"/>
</dbReference>
<dbReference type="SUPFAM" id="SSF55785">
    <property type="entry name" value="PYP-like sensor domain (PAS domain)"/>
    <property type="match status" value="1"/>
</dbReference>
<dbReference type="PROSITE" id="PS50110">
    <property type="entry name" value="RESPONSE_REGULATORY"/>
    <property type="match status" value="1"/>
</dbReference>
<dbReference type="SUPFAM" id="SSF55781">
    <property type="entry name" value="GAF domain-like"/>
    <property type="match status" value="1"/>
</dbReference>
<feature type="domain" description="PAC" evidence="12">
    <location>
        <begin position="443"/>
        <end position="495"/>
    </location>
</feature>
<keyword evidence="6" id="KW-0902">Two-component regulatory system</keyword>
<dbReference type="InterPro" id="IPR036890">
    <property type="entry name" value="HATPase_C_sf"/>
</dbReference>
<evidence type="ECO:0000256" key="5">
    <source>
        <dbReference type="ARBA" id="ARBA00022777"/>
    </source>
</evidence>
<dbReference type="InterPro" id="IPR013656">
    <property type="entry name" value="PAS_4"/>
</dbReference>
<dbReference type="GO" id="GO:0000155">
    <property type="term" value="F:phosphorelay sensor kinase activity"/>
    <property type="evidence" value="ECO:0007669"/>
    <property type="project" value="InterPro"/>
</dbReference>
<evidence type="ECO:0000313" key="14">
    <source>
        <dbReference type="Proteomes" id="UP000500857"/>
    </source>
</evidence>
<dbReference type="NCBIfam" id="TIGR00229">
    <property type="entry name" value="sensory_box"/>
    <property type="match status" value="1"/>
</dbReference>
<keyword evidence="14" id="KW-1185">Reference proteome</keyword>
<dbReference type="SUPFAM" id="SSF47384">
    <property type="entry name" value="Homodimeric domain of signal transducing histidine kinase"/>
    <property type="match status" value="1"/>
</dbReference>
<keyword evidence="3 7" id="KW-0597">Phosphoprotein</keyword>
<dbReference type="EMBL" id="CP051167">
    <property type="protein sequence ID" value="QIZ72185.1"/>
    <property type="molecule type" value="Genomic_DNA"/>
</dbReference>
<keyword evidence="4" id="KW-0808">Transferase</keyword>
<dbReference type="CDD" id="cd00082">
    <property type="entry name" value="HisKA"/>
    <property type="match status" value="1"/>
</dbReference>
<dbReference type="SUPFAM" id="SSF52172">
    <property type="entry name" value="CheY-like"/>
    <property type="match status" value="1"/>
</dbReference>
<dbReference type="Gene3D" id="3.30.450.20">
    <property type="entry name" value="PAS domain"/>
    <property type="match status" value="1"/>
</dbReference>
<feature type="modified residue" description="4-aspartylphosphate" evidence="7">
    <location>
        <position position="52"/>
    </location>
</feature>
<dbReference type="RefSeq" id="WP_168570335.1">
    <property type="nucleotide sequence ID" value="NZ_CP051167.1"/>
</dbReference>
<dbReference type="InterPro" id="IPR029016">
    <property type="entry name" value="GAF-like_dom_sf"/>
</dbReference>
<dbReference type="SMART" id="SM00388">
    <property type="entry name" value="HisKA"/>
    <property type="match status" value="1"/>
</dbReference>
<dbReference type="SMART" id="SM00387">
    <property type="entry name" value="HATPase_c"/>
    <property type="match status" value="1"/>
</dbReference>
<feature type="domain" description="Response regulatory" evidence="10">
    <location>
        <begin position="3"/>
        <end position="120"/>
    </location>
</feature>
<dbReference type="Pfam" id="PF00072">
    <property type="entry name" value="Response_reg"/>
    <property type="match status" value="1"/>
</dbReference>
<dbReference type="InterPro" id="IPR004358">
    <property type="entry name" value="Sig_transdc_His_kin-like_C"/>
</dbReference>
<evidence type="ECO:0000256" key="6">
    <source>
        <dbReference type="ARBA" id="ARBA00023012"/>
    </source>
</evidence>
<dbReference type="InterPro" id="IPR000014">
    <property type="entry name" value="PAS"/>
</dbReference>
<dbReference type="InterPro" id="IPR011006">
    <property type="entry name" value="CheY-like_superfamily"/>
</dbReference>
<dbReference type="SUPFAM" id="SSF55874">
    <property type="entry name" value="ATPase domain of HSP90 chaperone/DNA topoisomerase II/histidine kinase"/>
    <property type="match status" value="1"/>
</dbReference>
<feature type="domain" description="PAS" evidence="11">
    <location>
        <begin position="379"/>
        <end position="427"/>
    </location>
</feature>
<dbReference type="InterPro" id="IPR001610">
    <property type="entry name" value="PAC"/>
</dbReference>
<evidence type="ECO:0000259" key="12">
    <source>
        <dbReference type="PROSITE" id="PS50113"/>
    </source>
</evidence>
<dbReference type="InterPro" id="IPR035965">
    <property type="entry name" value="PAS-like_dom_sf"/>
</dbReference>
<dbReference type="SMART" id="SM00091">
    <property type="entry name" value="PAS"/>
    <property type="match status" value="1"/>
</dbReference>
<dbReference type="KEGG" id="oxy:HCG48_17735"/>
<dbReference type="Gene3D" id="3.30.565.10">
    <property type="entry name" value="Histidine kinase-like ATPase, C-terminal domain"/>
    <property type="match status" value="1"/>
</dbReference>
<dbReference type="CDD" id="cd00075">
    <property type="entry name" value="HATPase"/>
    <property type="match status" value="1"/>
</dbReference>
<dbReference type="Pfam" id="PF08448">
    <property type="entry name" value="PAS_4"/>
    <property type="match status" value="1"/>
</dbReference>
<feature type="region of interest" description="Disordered" evidence="8">
    <location>
        <begin position="158"/>
        <end position="180"/>
    </location>
</feature>
<dbReference type="InterPro" id="IPR003594">
    <property type="entry name" value="HATPase_dom"/>
</dbReference>
<evidence type="ECO:0000256" key="8">
    <source>
        <dbReference type="SAM" id="MobiDB-lite"/>
    </source>
</evidence>
<sequence>MAKILVIDDDGATRLLLKRNLQLEGYQVFAAKDGREGLEQAREHRPDLIICDWVMPFYDGVEVCRQLKADPRLGNTFFILLTSSRGEINHRVEGLDAGADEFLSKPIDAEELSARVRAGLRLQQVTARLSEANRNLSALVRVQRRLLANESVCVPGRSLSGDGTQAEDRSRRSTGSVVADGFDLSRPQSHHLPRDANLLCPQDCHALDLLQPIGEAIGAERAFLWKFQPANGSFQISLGCCWLAGSPPCEESWERAAGFQFHEAWLERLRDGAIVAGYTADFPAEQRQNLQHAEVDSIAIVPLSIEGNCFGAIVFENCPETVAAYQSEGADGSSGDVCCPVTENSRFEPTSPIDMLRGAAAAIALHLDRSAALSALQASEARYRAIVEDQTELICRFDANGNLTFANEAYRRYFELDRCELNGGSHLPLSPDLERDLSESAAIERESSLVMSNGETRWQQWSERAIFDDRDRLLEFQAVGRDITERKRAEEETLKALGKEKELNELKTHFISMVSHEFKTPLTTIVSSADLLEFYLESVNHGTPEKLDNCLQRIQKAAIHMNELLEDVLTLARTESGRLECKPAPLNLNTFCQDLVEEFQGNHGDDLFLDFQCVGTLPEVCLDRKLLYHILSNLLSNAIKYSPENTAVEFRVFSEGDRAIFQVKDSGIGIPEEDLPYVFDAFQRCRNVGKIGGTGMGLAIVKRCVELHGGHVKVTSQLKGDRPSGGTTFTVAFPVDGNPRESLSLTSAAAIHREAPVGNSSGDRFHTHP</sequence>
<evidence type="ECO:0000259" key="10">
    <source>
        <dbReference type="PROSITE" id="PS50110"/>
    </source>
</evidence>
<dbReference type="PROSITE" id="PS50113">
    <property type="entry name" value="PAC"/>
    <property type="match status" value="1"/>
</dbReference>
<dbReference type="SMART" id="SM00086">
    <property type="entry name" value="PAC"/>
    <property type="match status" value="1"/>
</dbReference>
<dbReference type="AlphaFoldDB" id="A0A6H1U0K6"/>
<dbReference type="PROSITE" id="PS50112">
    <property type="entry name" value="PAS"/>
    <property type="match status" value="1"/>
</dbReference>
<dbReference type="PROSITE" id="PS50109">
    <property type="entry name" value="HIS_KIN"/>
    <property type="match status" value="1"/>
</dbReference>
<evidence type="ECO:0000256" key="2">
    <source>
        <dbReference type="ARBA" id="ARBA00012438"/>
    </source>
</evidence>
<protein>
    <recommendedName>
        <fullName evidence="2">histidine kinase</fullName>
        <ecNumber evidence="2">2.7.13.3</ecNumber>
    </recommendedName>
</protein>
<dbReference type="PANTHER" id="PTHR43547">
    <property type="entry name" value="TWO-COMPONENT HISTIDINE KINASE"/>
    <property type="match status" value="1"/>
</dbReference>
<dbReference type="Pfam" id="PF02518">
    <property type="entry name" value="HATPase_c"/>
    <property type="match status" value="1"/>
</dbReference>
<dbReference type="PANTHER" id="PTHR43547:SF2">
    <property type="entry name" value="HYBRID SIGNAL TRANSDUCTION HISTIDINE KINASE C"/>
    <property type="match status" value="1"/>
</dbReference>
<dbReference type="Gene3D" id="3.40.50.2300">
    <property type="match status" value="1"/>
</dbReference>
<name>A0A6H1U0K6_9CYAN</name>